<dbReference type="PRINTS" id="PR00111">
    <property type="entry name" value="ABHYDROLASE"/>
</dbReference>
<feature type="domain" description="Serine aminopeptidase S33" evidence="1">
    <location>
        <begin position="64"/>
        <end position="301"/>
    </location>
</feature>
<evidence type="ECO:0000313" key="2">
    <source>
        <dbReference type="EMBL" id="SJM93258.1"/>
    </source>
</evidence>
<keyword evidence="3" id="KW-1185">Reference proteome</keyword>
<dbReference type="AlphaFoldDB" id="A0A1R4HAG9"/>
<proteinExistence type="predicted"/>
<gene>
    <name evidence="2" type="ORF">CRENPOLYSF1_420003</name>
</gene>
<dbReference type="InterPro" id="IPR022742">
    <property type="entry name" value="Hydrolase_4"/>
</dbReference>
<evidence type="ECO:0000259" key="1">
    <source>
        <dbReference type="Pfam" id="PF12146"/>
    </source>
</evidence>
<accession>A0A1R4HAG9</accession>
<evidence type="ECO:0000313" key="3">
    <source>
        <dbReference type="Proteomes" id="UP000195667"/>
    </source>
</evidence>
<dbReference type="InterPro" id="IPR029058">
    <property type="entry name" value="AB_hydrolase_fold"/>
</dbReference>
<dbReference type="PANTHER" id="PTHR11614">
    <property type="entry name" value="PHOSPHOLIPASE-RELATED"/>
    <property type="match status" value="1"/>
</dbReference>
<dbReference type="EMBL" id="FUKI01000118">
    <property type="protein sequence ID" value="SJM93258.1"/>
    <property type="molecule type" value="Genomic_DNA"/>
</dbReference>
<sequence length="349" mass="38741">MVGNSNMKVLHLIVLLFLCHVLTGCMPKIYPLGEKNHLAQISKGVFITEDGSHLPLREWLPKADVQAVMIALHGFNDYSHFFDRPGQYFSEQGIACFAYDQRGFGAAPRRGLWAGEATYTGDLKALVLLLKQRYPKRPVYLLGESMGGAVIIAAMSKAPIPDINGIILAAPALWARSTMPWYQSSLLWTLSHSMPWLTLTGRGIKITPSDNIDMLRALGRDPWVIKKTRVDALHGLTDLMDSAYASASLLQGNTLVLYGEKDEIIPKKATYNFLQQFLVTHSADKKVAFYQQGYHMLLRDLQATIAWQDIAAWIDSSAKQLPSGADNRAQQVLVEWLAANSGNTQAKVN</sequence>
<dbReference type="Gene3D" id="3.40.50.1820">
    <property type="entry name" value="alpha/beta hydrolase"/>
    <property type="match status" value="1"/>
</dbReference>
<reference evidence="3" key="1">
    <citation type="submission" date="2017-02" db="EMBL/GenBank/DDBJ databases">
        <authorList>
            <person name="Daims H."/>
        </authorList>
    </citation>
    <scope>NUCLEOTIDE SEQUENCE [LARGE SCALE GENOMIC DNA]</scope>
</reference>
<dbReference type="Pfam" id="PF12146">
    <property type="entry name" value="Hydrolase_4"/>
    <property type="match status" value="1"/>
</dbReference>
<name>A0A1R4HAG9_9GAMM</name>
<dbReference type="Proteomes" id="UP000195667">
    <property type="component" value="Unassembled WGS sequence"/>
</dbReference>
<dbReference type="GO" id="GO:0016787">
    <property type="term" value="F:hydrolase activity"/>
    <property type="evidence" value="ECO:0007669"/>
    <property type="project" value="UniProtKB-KW"/>
</dbReference>
<protein>
    <submittedName>
        <fullName evidence="2">Alpha/beta hydrolase fold protein</fullName>
    </submittedName>
</protein>
<dbReference type="InterPro" id="IPR000073">
    <property type="entry name" value="AB_hydrolase_1"/>
</dbReference>
<dbReference type="InterPro" id="IPR051044">
    <property type="entry name" value="MAG_DAG_Lipase"/>
</dbReference>
<organism evidence="2 3">
    <name type="scientific">Crenothrix polyspora</name>
    <dbReference type="NCBI Taxonomy" id="360316"/>
    <lineage>
        <taxon>Bacteria</taxon>
        <taxon>Pseudomonadati</taxon>
        <taxon>Pseudomonadota</taxon>
        <taxon>Gammaproteobacteria</taxon>
        <taxon>Methylococcales</taxon>
        <taxon>Crenotrichaceae</taxon>
        <taxon>Crenothrix</taxon>
    </lineage>
</organism>
<dbReference type="SUPFAM" id="SSF53474">
    <property type="entry name" value="alpha/beta-Hydrolases"/>
    <property type="match status" value="1"/>
</dbReference>
<keyword evidence="2" id="KW-0378">Hydrolase</keyword>